<dbReference type="PANTHER" id="PTHR12689">
    <property type="entry name" value="A1 CISTRON SPLICING FACTOR AAR2-RELATED"/>
    <property type="match status" value="1"/>
</dbReference>
<comment type="similarity">
    <text evidence="1">Belongs to the AAR2 family.</text>
</comment>
<dbReference type="CDD" id="cd13778">
    <property type="entry name" value="Aar2_C"/>
    <property type="match status" value="1"/>
</dbReference>
<evidence type="ECO:0000313" key="4">
    <source>
        <dbReference type="EMBL" id="KAK4711999.1"/>
    </source>
</evidence>
<dbReference type="FunFam" id="2.60.34.20:FF:000001">
    <property type="entry name" value="protein AAR2 homolog"/>
    <property type="match status" value="1"/>
</dbReference>
<dbReference type="FunFam" id="1.25.40.550:FF:000002">
    <property type="entry name" value="AAR2 protein family"/>
    <property type="match status" value="1"/>
</dbReference>
<sequence>MRFLEPGLAGKPVPVTTKRIFWRVHRQRKKMEAEAALELVKHGATLLLLDVPQNTLIGIDTQMFFSGPNFKGVKMIPPGVHFIYYSSSNREGNEFSPIVGFFVEASPSEVIVKKWDSKDERFVKLSEEEGERYAQAVKKLEFDRQLGPYALDQYGDWKRLSNFITKSTIESIEPIGGEITIISESEMVGHVHKTAMEKVLAEQLKNSKFSKPDKKSLSNGCYYTSIPRVIKLKGVSGQDLTNMNLDKTHILETILTKQYGGSEDSLLGELQFAFVAFLIGQSLEAFLQWKLVVSLLLGCTEAPLHTRTQLFTKFIKAIYYQLKIGFQKDSKDTSRAEKGATTSLDESLLSADNFLRHLCKDFFSLVLDAPMVDGDLLTWTRKLRELLERTLGWDFRLNSSVDGMHLEEDDEFAPVVEILDDPDH</sequence>
<dbReference type="InterPro" id="IPR038514">
    <property type="entry name" value="AAR2_C_sf"/>
</dbReference>
<evidence type="ECO:0000259" key="2">
    <source>
        <dbReference type="Pfam" id="PF05282"/>
    </source>
</evidence>
<reference evidence="4 5" key="1">
    <citation type="submission" date="2023-10" db="EMBL/GenBank/DDBJ databases">
        <title>Genome-Wide Identification Analysis in wild type Solanum Pinnatisectum Reveals Some Genes Defensing Phytophthora Infestans.</title>
        <authorList>
            <person name="Sun C."/>
        </authorList>
    </citation>
    <scope>NUCLEOTIDE SEQUENCE [LARGE SCALE GENOMIC DNA]</scope>
    <source>
        <strain evidence="4">LQN</strain>
        <tissue evidence="4">Leaf</tissue>
    </source>
</reference>
<dbReference type="InterPro" id="IPR038516">
    <property type="entry name" value="AAR2_N_sf"/>
</dbReference>
<dbReference type="CDD" id="cd13777">
    <property type="entry name" value="Aar2_N"/>
    <property type="match status" value="1"/>
</dbReference>
<feature type="domain" description="AAR2 N-terminal" evidence="3">
    <location>
        <begin position="43"/>
        <end position="174"/>
    </location>
</feature>
<evidence type="ECO:0000313" key="5">
    <source>
        <dbReference type="Proteomes" id="UP001311915"/>
    </source>
</evidence>
<dbReference type="Gene3D" id="2.60.34.20">
    <property type="match status" value="1"/>
</dbReference>
<dbReference type="GO" id="GO:0000244">
    <property type="term" value="P:spliceosomal tri-snRNP complex assembly"/>
    <property type="evidence" value="ECO:0007669"/>
    <property type="project" value="TreeGrafter"/>
</dbReference>
<protein>
    <recommendedName>
        <fullName evidence="6">AAR2 protein family</fullName>
    </recommendedName>
</protein>
<comment type="caution">
    <text evidence="4">The sequence shown here is derived from an EMBL/GenBank/DDBJ whole genome shotgun (WGS) entry which is preliminary data.</text>
</comment>
<accession>A0AAV9KF90</accession>
<evidence type="ECO:0000259" key="3">
    <source>
        <dbReference type="Pfam" id="PF20981"/>
    </source>
</evidence>
<feature type="domain" description="AAR2 C-terminal" evidence="2">
    <location>
        <begin position="223"/>
        <end position="396"/>
    </location>
</feature>
<keyword evidence="5" id="KW-1185">Reference proteome</keyword>
<evidence type="ECO:0008006" key="6">
    <source>
        <dbReference type="Google" id="ProtNLM"/>
    </source>
</evidence>
<gene>
    <name evidence="4" type="ORF">R3W88_006512</name>
</gene>
<dbReference type="EMBL" id="JAWPEI010000011">
    <property type="protein sequence ID" value="KAK4711999.1"/>
    <property type="molecule type" value="Genomic_DNA"/>
</dbReference>
<organism evidence="4 5">
    <name type="scientific">Solanum pinnatisectum</name>
    <name type="common">tansyleaf nightshade</name>
    <dbReference type="NCBI Taxonomy" id="50273"/>
    <lineage>
        <taxon>Eukaryota</taxon>
        <taxon>Viridiplantae</taxon>
        <taxon>Streptophyta</taxon>
        <taxon>Embryophyta</taxon>
        <taxon>Tracheophyta</taxon>
        <taxon>Spermatophyta</taxon>
        <taxon>Magnoliopsida</taxon>
        <taxon>eudicotyledons</taxon>
        <taxon>Gunneridae</taxon>
        <taxon>Pentapetalae</taxon>
        <taxon>asterids</taxon>
        <taxon>lamiids</taxon>
        <taxon>Solanales</taxon>
        <taxon>Solanaceae</taxon>
        <taxon>Solanoideae</taxon>
        <taxon>Solaneae</taxon>
        <taxon>Solanum</taxon>
    </lineage>
</organism>
<dbReference type="Pfam" id="PF05282">
    <property type="entry name" value="AAR2"/>
    <property type="match status" value="1"/>
</dbReference>
<dbReference type="InterPro" id="IPR007946">
    <property type="entry name" value="AAR2"/>
</dbReference>
<dbReference type="Gene3D" id="1.25.40.550">
    <property type="entry name" value="Aar2, C-terminal domain-like"/>
    <property type="match status" value="1"/>
</dbReference>
<dbReference type="PANTHER" id="PTHR12689:SF4">
    <property type="entry name" value="PROTEIN AAR2 HOMOLOG"/>
    <property type="match status" value="1"/>
</dbReference>
<name>A0AAV9KF90_9SOLN</name>
<dbReference type="Pfam" id="PF20981">
    <property type="entry name" value="AAR2_1st"/>
    <property type="match status" value="1"/>
</dbReference>
<dbReference type="AlphaFoldDB" id="A0AAV9KF90"/>
<dbReference type="InterPro" id="IPR033647">
    <property type="entry name" value="Aar2_N"/>
</dbReference>
<proteinExistence type="inferred from homology"/>
<dbReference type="Proteomes" id="UP001311915">
    <property type="component" value="Unassembled WGS sequence"/>
</dbReference>
<evidence type="ECO:0000256" key="1">
    <source>
        <dbReference type="ARBA" id="ARBA00006281"/>
    </source>
</evidence>
<dbReference type="InterPro" id="IPR033648">
    <property type="entry name" value="AAR2_C"/>
</dbReference>